<dbReference type="Pfam" id="PF07837">
    <property type="entry name" value="FTCD_N"/>
    <property type="match status" value="1"/>
</dbReference>
<dbReference type="Gene3D" id="3.30.70.670">
    <property type="entry name" value="Formiminotransferase, C-terminal subdomain"/>
    <property type="match status" value="1"/>
</dbReference>
<dbReference type="InterPro" id="IPR037064">
    <property type="entry name" value="Formiminotransferase_N_sf"/>
</dbReference>
<dbReference type="EMBL" id="KB112985">
    <property type="protein sequence ID" value="ELK24145.1"/>
    <property type="molecule type" value="Genomic_DNA"/>
</dbReference>
<proteinExistence type="predicted"/>
<dbReference type="InterPro" id="IPR037070">
    <property type="entry name" value="Formiminotransferase_C_sf"/>
</dbReference>
<keyword evidence="3" id="KW-1185">Reference proteome</keyword>
<dbReference type="Proteomes" id="UP000010556">
    <property type="component" value="Unassembled WGS sequence"/>
</dbReference>
<sequence>MPSSRLGLRLAACLLNISEARRKHVVENIAKAALLGENGKKRPEVSVLNIFSDQDYNRSVITIAASVDELNHAVLAACVEAFRSIDMEAQEGIHPCLGAVDLIPIYPLAGVGVEECGAVARMLEGIRLFHHQAIRMFVMSDSTAGLRQPPSHGFAAAEGTSILRTARLAETLVLRVPGSSVFLFGEADLPKKRPLVQRRKQLGWFARRDLSALEPDLGAAPARRCGLTGVGASPYVMNCNVTIDSQDLALGKEIAGAIRGSNANGLKGVQAMAFPHEGKVEIACNVESFEDQEAAETSEESQYMAYSVLGDHFSYVSPHYIEAQVKKLAGDRGIGTIGRALIGFTPQECKTCAEYAIKENIGEFWKIRGGIFM</sequence>
<dbReference type="PANTHER" id="PTHR12234">
    <property type="entry name" value="FORMIMINOTRANSFERASE-CYCLODEAMINASE"/>
    <property type="match status" value="1"/>
</dbReference>
<keyword evidence="2" id="KW-0808">Transferase</keyword>
<protein>
    <submittedName>
        <fullName evidence="2">Formimidoyltransferase-cyclodeaminase</fullName>
    </submittedName>
</protein>
<evidence type="ECO:0000313" key="3">
    <source>
        <dbReference type="Proteomes" id="UP000010556"/>
    </source>
</evidence>
<dbReference type="InterPro" id="IPR022384">
    <property type="entry name" value="FormiminoTrfase_cat_dom_sf"/>
</dbReference>
<evidence type="ECO:0000259" key="1">
    <source>
        <dbReference type="SMART" id="SM01222"/>
    </source>
</evidence>
<dbReference type="Gene3D" id="3.30.990.10">
    <property type="entry name" value="Formiminotransferase, N-terminal subdomain"/>
    <property type="match status" value="2"/>
</dbReference>
<dbReference type="SMART" id="SM01222">
    <property type="entry name" value="FTCD_N"/>
    <property type="match status" value="1"/>
</dbReference>
<dbReference type="InterPro" id="IPR051623">
    <property type="entry name" value="FTCD"/>
</dbReference>
<dbReference type="SUPFAM" id="SSF55116">
    <property type="entry name" value="Formiminotransferase domain of formiminotransferase-cyclodeaminase"/>
    <property type="match status" value="2"/>
</dbReference>
<gene>
    <name evidence="2" type="ORF">MDA_GLEAN10008364</name>
</gene>
<dbReference type="PANTHER" id="PTHR12234:SF1">
    <property type="entry name" value="FORMIMINOTRANSFERASE N-TERMINAL SUBDOMAIN-CONTAINING PROTEIN"/>
    <property type="match status" value="1"/>
</dbReference>
<dbReference type="InterPro" id="IPR012886">
    <property type="entry name" value="Formiminotransferase_N"/>
</dbReference>
<dbReference type="AlphaFoldDB" id="L5LDQ1"/>
<accession>L5LDQ1</accession>
<evidence type="ECO:0000313" key="2">
    <source>
        <dbReference type="EMBL" id="ELK24145.1"/>
    </source>
</evidence>
<name>L5LDQ1_MYODS</name>
<organism evidence="2 3">
    <name type="scientific">Myotis davidii</name>
    <name type="common">David's myotis</name>
    <dbReference type="NCBI Taxonomy" id="225400"/>
    <lineage>
        <taxon>Eukaryota</taxon>
        <taxon>Metazoa</taxon>
        <taxon>Chordata</taxon>
        <taxon>Craniata</taxon>
        <taxon>Vertebrata</taxon>
        <taxon>Euteleostomi</taxon>
        <taxon>Mammalia</taxon>
        <taxon>Eutheria</taxon>
        <taxon>Laurasiatheria</taxon>
        <taxon>Chiroptera</taxon>
        <taxon>Yangochiroptera</taxon>
        <taxon>Vespertilionidae</taxon>
        <taxon>Myotis</taxon>
    </lineage>
</organism>
<feature type="domain" description="Formiminotransferase N-terminal subdomain" evidence="1">
    <location>
        <begin position="9"/>
        <end position="234"/>
    </location>
</feature>
<reference evidence="3" key="1">
    <citation type="journal article" date="2013" name="Science">
        <title>Comparative analysis of bat genomes provides insight into the evolution of flight and immunity.</title>
        <authorList>
            <person name="Zhang G."/>
            <person name="Cowled C."/>
            <person name="Shi Z."/>
            <person name="Huang Z."/>
            <person name="Bishop-Lilly K.A."/>
            <person name="Fang X."/>
            <person name="Wynne J.W."/>
            <person name="Xiong Z."/>
            <person name="Baker M.L."/>
            <person name="Zhao W."/>
            <person name="Tachedjian M."/>
            <person name="Zhu Y."/>
            <person name="Zhou P."/>
            <person name="Jiang X."/>
            <person name="Ng J."/>
            <person name="Yang L."/>
            <person name="Wu L."/>
            <person name="Xiao J."/>
            <person name="Feng Y."/>
            <person name="Chen Y."/>
            <person name="Sun X."/>
            <person name="Zhang Y."/>
            <person name="Marsh G.A."/>
            <person name="Crameri G."/>
            <person name="Broder C.C."/>
            <person name="Frey K.G."/>
            <person name="Wang L.F."/>
            <person name="Wang J."/>
        </authorList>
    </citation>
    <scope>NUCLEOTIDE SEQUENCE [LARGE SCALE GENOMIC DNA]</scope>
</reference>
<dbReference type="GO" id="GO:0005542">
    <property type="term" value="F:folic acid binding"/>
    <property type="evidence" value="ECO:0007669"/>
    <property type="project" value="InterPro"/>
</dbReference>
<dbReference type="GO" id="GO:0016740">
    <property type="term" value="F:transferase activity"/>
    <property type="evidence" value="ECO:0007669"/>
    <property type="project" value="UniProtKB-KW"/>
</dbReference>